<reference evidence="5 6" key="1">
    <citation type="submission" date="2015-06" db="EMBL/GenBank/DDBJ databases">
        <title>Draft genome sequence of Streptomyces leeuwenhoekii C58, which produces the novel lasso peptide, chaxapeptin.</title>
        <authorList>
            <person name="Yi Y."/>
            <person name="Hai D."/>
            <person name="Jaspars M."/>
            <person name="Sheng H."/>
            <person name="Rateb M.E."/>
            <person name="Bull A."/>
            <person name="Goodfellow M."/>
            <person name="Asenjo J.A."/>
            <person name="Ebel R."/>
        </authorList>
    </citation>
    <scope>NUCLEOTIDE SEQUENCE [LARGE SCALE GENOMIC DNA]</scope>
    <source>
        <strain evidence="5 6">C58</strain>
    </source>
</reference>
<evidence type="ECO:0000256" key="2">
    <source>
        <dbReference type="ARBA" id="ARBA00023268"/>
    </source>
</evidence>
<name>A0ABR5HPY3_STRLW</name>
<dbReference type="InterPro" id="IPR016036">
    <property type="entry name" value="Malonyl_transacylase_ACP-bd"/>
</dbReference>
<organism evidence="5 6">
    <name type="scientific">Streptomyces leeuwenhoekii</name>
    <dbReference type="NCBI Taxonomy" id="1437453"/>
    <lineage>
        <taxon>Bacteria</taxon>
        <taxon>Bacillati</taxon>
        <taxon>Actinomycetota</taxon>
        <taxon>Actinomycetes</taxon>
        <taxon>Kitasatosporales</taxon>
        <taxon>Streptomycetaceae</taxon>
        <taxon>Streptomyces</taxon>
    </lineage>
</organism>
<evidence type="ECO:0000259" key="4">
    <source>
        <dbReference type="SMART" id="SM00827"/>
    </source>
</evidence>
<sequence length="264" mass="27667">TNAHVIVEQAPEVEEPEAVVPPVTLPVVPWVVSAKSEAGLSGQVERLRSFVAERPELSPVDVGFSLTTTRAVLEHRAVLIGERVVEGSVSPGKTGVLFSGQGSQRAGMGRELHAAFPVFAEAFDAVCAELDRHLDRALRDVVFDGGELLDQTQFTQAGLFALEVALFELVTSWGVKPDFLLGHSIGELSAAYVAGVLSLEDAAALVAGRGRLMQALPTDGAMVSLQAAEDEVLPLLVEGVSIAALNGPRSTVISGDEDAVLAIA</sequence>
<dbReference type="SUPFAM" id="SSF55048">
    <property type="entry name" value="Probable ACP-binding domain of malonyl-CoA ACP transacylase"/>
    <property type="match status" value="1"/>
</dbReference>
<dbReference type="InterPro" id="IPR014043">
    <property type="entry name" value="Acyl_transferase_dom"/>
</dbReference>
<dbReference type="PANTHER" id="PTHR43775:SF51">
    <property type="entry name" value="INACTIVE PHENOLPHTHIOCEROL SYNTHESIS POLYKETIDE SYNTHASE TYPE I PKS1-RELATED"/>
    <property type="match status" value="1"/>
</dbReference>
<dbReference type="Pfam" id="PF00698">
    <property type="entry name" value="Acyl_transf_1"/>
    <property type="match status" value="1"/>
</dbReference>
<dbReference type="Gene3D" id="3.30.70.3290">
    <property type="match status" value="1"/>
</dbReference>
<dbReference type="SUPFAM" id="SSF52151">
    <property type="entry name" value="FabD/lysophospholipase-like"/>
    <property type="match status" value="1"/>
</dbReference>
<protein>
    <submittedName>
        <fullName evidence="5">Beta-ketoacyl synthase</fullName>
    </submittedName>
</protein>
<comment type="caution">
    <text evidence="5">The sequence shown here is derived from an EMBL/GenBank/DDBJ whole genome shotgun (WGS) entry which is preliminary data.</text>
</comment>
<feature type="non-terminal residue" evidence="5">
    <location>
        <position position="264"/>
    </location>
</feature>
<keyword evidence="6" id="KW-1185">Reference proteome</keyword>
<evidence type="ECO:0000313" key="6">
    <source>
        <dbReference type="Proteomes" id="UP000037274"/>
    </source>
</evidence>
<dbReference type="SMART" id="SM00827">
    <property type="entry name" value="PKS_AT"/>
    <property type="match status" value="1"/>
</dbReference>
<dbReference type="EMBL" id="LFEH01000374">
    <property type="protein sequence ID" value="KMS65738.1"/>
    <property type="molecule type" value="Genomic_DNA"/>
</dbReference>
<keyword evidence="1" id="KW-0808">Transferase</keyword>
<feature type="domain" description="Malonyl-CoA:ACP transacylase (MAT)" evidence="4">
    <location>
        <begin position="97"/>
        <end position="264"/>
    </location>
</feature>
<dbReference type="InterPro" id="IPR050091">
    <property type="entry name" value="PKS_NRPS_Biosynth_Enz"/>
</dbReference>
<dbReference type="Gene3D" id="3.40.366.10">
    <property type="entry name" value="Malonyl-Coenzyme A Acyl Carrier Protein, domain 2"/>
    <property type="match status" value="1"/>
</dbReference>
<dbReference type="Pfam" id="PF22621">
    <property type="entry name" value="CurL-like_PKS_C"/>
    <property type="match status" value="1"/>
</dbReference>
<evidence type="ECO:0000256" key="3">
    <source>
        <dbReference type="ARBA" id="ARBA00023315"/>
    </source>
</evidence>
<dbReference type="InterPro" id="IPR016035">
    <property type="entry name" value="Acyl_Trfase/lysoPLipase"/>
</dbReference>
<evidence type="ECO:0000256" key="1">
    <source>
        <dbReference type="ARBA" id="ARBA00022679"/>
    </source>
</evidence>
<keyword evidence="3" id="KW-0012">Acyltransferase</keyword>
<proteinExistence type="predicted"/>
<accession>A0ABR5HPY3</accession>
<gene>
    <name evidence="5" type="ORF">ACH49_30525</name>
</gene>
<feature type="non-terminal residue" evidence="5">
    <location>
        <position position="1"/>
    </location>
</feature>
<dbReference type="Proteomes" id="UP000037274">
    <property type="component" value="Unassembled WGS sequence"/>
</dbReference>
<dbReference type="InterPro" id="IPR001227">
    <property type="entry name" value="Ac_transferase_dom_sf"/>
</dbReference>
<evidence type="ECO:0000313" key="5">
    <source>
        <dbReference type="EMBL" id="KMS65738.1"/>
    </source>
</evidence>
<keyword evidence="2" id="KW-0511">Multifunctional enzyme</keyword>
<dbReference type="PANTHER" id="PTHR43775">
    <property type="entry name" value="FATTY ACID SYNTHASE"/>
    <property type="match status" value="1"/>
</dbReference>